<dbReference type="Proteomes" id="UP000821845">
    <property type="component" value="Chromosome 4"/>
</dbReference>
<evidence type="ECO:0000313" key="2">
    <source>
        <dbReference type="Proteomes" id="UP000821845"/>
    </source>
</evidence>
<sequence length="323" mass="34943">MCDLSELSAVLLLESLSCDETDDILLLQSEPQLRHNLQQQLRERARLSSPLATGAGGAGGVAESEWRGGARSGVCEYDAAACARAVATRRAGGVDVCVPQGYLPFSEELRQQRQSSLLVLDRHVCPSVGGGLCDDGANDAVNENYFARSGKDGEYCGVNLVANVYGNLISHAVATSPVRDTSPYKDLYTLAYTGDGVFVVAGYLAPNLARDAVAAQLDAGMESVCARSKVSDPVVLVGDFNVDVRKKSGEWLVEYMRTKYSTQCAPAESDKCPTTIHGSCIDLAFTRNCDVRMLYKDPLTVHFSDHKAVIMAVRYNDNKNRCR</sequence>
<evidence type="ECO:0000313" key="1">
    <source>
        <dbReference type="EMBL" id="KAH6934185.1"/>
    </source>
</evidence>
<protein>
    <submittedName>
        <fullName evidence="1">Uncharacterized protein</fullName>
    </submittedName>
</protein>
<gene>
    <name evidence="1" type="ORF">HPB50_021487</name>
</gene>
<proteinExistence type="predicted"/>
<comment type="caution">
    <text evidence="1">The sequence shown here is derived from an EMBL/GenBank/DDBJ whole genome shotgun (WGS) entry which is preliminary data.</text>
</comment>
<keyword evidence="2" id="KW-1185">Reference proteome</keyword>
<reference evidence="1" key="1">
    <citation type="submission" date="2020-05" db="EMBL/GenBank/DDBJ databases">
        <title>Large-scale comparative analyses of tick genomes elucidate their genetic diversity and vector capacities.</title>
        <authorList>
            <person name="Jia N."/>
            <person name="Wang J."/>
            <person name="Shi W."/>
            <person name="Du L."/>
            <person name="Sun Y."/>
            <person name="Zhan W."/>
            <person name="Jiang J."/>
            <person name="Wang Q."/>
            <person name="Zhang B."/>
            <person name="Ji P."/>
            <person name="Sakyi L.B."/>
            <person name="Cui X."/>
            <person name="Yuan T."/>
            <person name="Jiang B."/>
            <person name="Yang W."/>
            <person name="Lam T.T.-Y."/>
            <person name="Chang Q."/>
            <person name="Ding S."/>
            <person name="Wang X."/>
            <person name="Zhu J."/>
            <person name="Ruan X."/>
            <person name="Zhao L."/>
            <person name="Wei J."/>
            <person name="Que T."/>
            <person name="Du C."/>
            <person name="Cheng J."/>
            <person name="Dai P."/>
            <person name="Han X."/>
            <person name="Huang E."/>
            <person name="Gao Y."/>
            <person name="Liu J."/>
            <person name="Shao H."/>
            <person name="Ye R."/>
            <person name="Li L."/>
            <person name="Wei W."/>
            <person name="Wang X."/>
            <person name="Wang C."/>
            <person name="Yang T."/>
            <person name="Huo Q."/>
            <person name="Li W."/>
            <person name="Guo W."/>
            <person name="Chen H."/>
            <person name="Zhou L."/>
            <person name="Ni X."/>
            <person name="Tian J."/>
            <person name="Zhou Y."/>
            <person name="Sheng Y."/>
            <person name="Liu T."/>
            <person name="Pan Y."/>
            <person name="Xia L."/>
            <person name="Li J."/>
            <person name="Zhao F."/>
            <person name="Cao W."/>
        </authorList>
    </citation>
    <scope>NUCLEOTIDE SEQUENCE</scope>
    <source>
        <strain evidence="1">Hyas-2018</strain>
    </source>
</reference>
<accession>A0ACB7SHT0</accession>
<organism evidence="1 2">
    <name type="scientific">Hyalomma asiaticum</name>
    <name type="common">Tick</name>
    <dbReference type="NCBI Taxonomy" id="266040"/>
    <lineage>
        <taxon>Eukaryota</taxon>
        <taxon>Metazoa</taxon>
        <taxon>Ecdysozoa</taxon>
        <taxon>Arthropoda</taxon>
        <taxon>Chelicerata</taxon>
        <taxon>Arachnida</taxon>
        <taxon>Acari</taxon>
        <taxon>Parasitiformes</taxon>
        <taxon>Ixodida</taxon>
        <taxon>Ixodoidea</taxon>
        <taxon>Ixodidae</taxon>
        <taxon>Hyalomminae</taxon>
        <taxon>Hyalomma</taxon>
    </lineage>
</organism>
<dbReference type="EMBL" id="CM023484">
    <property type="protein sequence ID" value="KAH6934185.1"/>
    <property type="molecule type" value="Genomic_DNA"/>
</dbReference>
<name>A0ACB7SHT0_HYAAI</name>